<evidence type="ECO:0000256" key="4">
    <source>
        <dbReference type="ARBA" id="ARBA00023002"/>
    </source>
</evidence>
<protein>
    <recommendedName>
        <fullName evidence="5">Protein-methionine-sulfoxide reductase catalytic subunit MsrP</fullName>
        <ecNumber evidence="5">1.8.5.-</ecNumber>
    </recommendedName>
</protein>
<comment type="subunit">
    <text evidence="5">Heterodimer of a catalytic subunit (MsrP) and a heme-binding subunit (MsrQ).</text>
</comment>
<dbReference type="NCBIfam" id="NF003767">
    <property type="entry name" value="PRK05363.1"/>
    <property type="match status" value="1"/>
</dbReference>
<comment type="catalytic activity">
    <reaction evidence="5">
        <text>L-methionyl-[protein] + a quinone + H2O = L-methionyl-(R)-S-oxide-[protein] + a quinol</text>
        <dbReference type="Rhea" id="RHEA:51296"/>
        <dbReference type="Rhea" id="RHEA-COMP:12313"/>
        <dbReference type="Rhea" id="RHEA-COMP:12314"/>
        <dbReference type="ChEBI" id="CHEBI:15377"/>
        <dbReference type="ChEBI" id="CHEBI:16044"/>
        <dbReference type="ChEBI" id="CHEBI:24646"/>
        <dbReference type="ChEBI" id="CHEBI:45764"/>
        <dbReference type="ChEBI" id="CHEBI:132124"/>
    </reaction>
</comment>
<feature type="binding site" evidence="5">
    <location>
        <position position="155"/>
    </location>
    <ligand>
        <name>Mo-molybdopterin</name>
        <dbReference type="ChEBI" id="CHEBI:71302"/>
    </ligand>
</feature>
<keyword evidence="2 5" id="KW-0479">Metal-binding</keyword>
<dbReference type="PANTHER" id="PTHR43032:SF3">
    <property type="entry name" value="PROTEIN-METHIONINE-SULFOXIDE REDUCTASE CATALYTIC SUBUNIT MSRP"/>
    <property type="match status" value="1"/>
</dbReference>
<keyword evidence="1 5" id="KW-0500">Molybdenum</keyword>
<accession>A0ABY0STS8</accession>
<evidence type="ECO:0000259" key="6">
    <source>
        <dbReference type="Pfam" id="PF00174"/>
    </source>
</evidence>
<comment type="catalytic activity">
    <reaction evidence="5">
        <text>L-methionyl-[protein] + a quinone + H2O = L-methionyl-(S)-S-oxide-[protein] + a quinol</text>
        <dbReference type="Rhea" id="RHEA:51292"/>
        <dbReference type="Rhea" id="RHEA-COMP:12313"/>
        <dbReference type="Rhea" id="RHEA-COMP:12315"/>
        <dbReference type="ChEBI" id="CHEBI:15377"/>
        <dbReference type="ChEBI" id="CHEBI:16044"/>
        <dbReference type="ChEBI" id="CHEBI:24646"/>
        <dbReference type="ChEBI" id="CHEBI:44120"/>
        <dbReference type="ChEBI" id="CHEBI:132124"/>
    </reaction>
</comment>
<gene>
    <name evidence="5" type="primary">msrP</name>
    <name evidence="7" type="ORF">SAMN04488512_1222</name>
</gene>
<evidence type="ECO:0000313" key="7">
    <source>
        <dbReference type="EMBL" id="SDP59429.1"/>
    </source>
</evidence>
<evidence type="ECO:0000256" key="1">
    <source>
        <dbReference type="ARBA" id="ARBA00022505"/>
    </source>
</evidence>
<dbReference type="Proteomes" id="UP000198646">
    <property type="component" value="Unassembled WGS sequence"/>
</dbReference>
<dbReference type="Gene3D" id="3.90.420.10">
    <property type="entry name" value="Oxidoreductase, molybdopterin-binding domain"/>
    <property type="match status" value="1"/>
</dbReference>
<dbReference type="PANTHER" id="PTHR43032">
    <property type="entry name" value="PROTEIN-METHIONINE-SULFOXIDE REDUCTASE"/>
    <property type="match status" value="1"/>
</dbReference>
<keyword evidence="8" id="KW-1185">Reference proteome</keyword>
<proteinExistence type="inferred from homology"/>
<comment type="similarity">
    <text evidence="5">Belongs to the MsrP family.</text>
</comment>
<comment type="caution">
    <text evidence="7">The sequence shown here is derived from an EMBL/GenBank/DDBJ whole genome shotgun (WGS) entry which is preliminary data.</text>
</comment>
<feature type="binding site" evidence="5">
    <location>
        <position position="203"/>
    </location>
    <ligand>
        <name>Mo-molybdopterin</name>
        <dbReference type="ChEBI" id="CHEBI:71302"/>
    </ligand>
</feature>
<feature type="binding site" evidence="5">
    <location>
        <position position="62"/>
    </location>
    <ligand>
        <name>Mo-molybdopterin</name>
        <dbReference type="ChEBI" id="CHEBI:71302"/>
    </ligand>
</feature>
<keyword evidence="3 5" id="KW-0732">Signal</keyword>
<dbReference type="EMBL" id="FNJD01000022">
    <property type="protein sequence ID" value="SDP59429.1"/>
    <property type="molecule type" value="Genomic_DNA"/>
</dbReference>
<evidence type="ECO:0000256" key="5">
    <source>
        <dbReference type="HAMAP-Rule" id="MF_01206"/>
    </source>
</evidence>
<dbReference type="HAMAP" id="MF_01206">
    <property type="entry name" value="MsrP"/>
    <property type="match status" value="1"/>
</dbReference>
<organism evidence="7 8">
    <name type="scientific">Sulfitobacter litoralis</name>
    <dbReference type="NCBI Taxonomy" id="335975"/>
    <lineage>
        <taxon>Bacteria</taxon>
        <taxon>Pseudomonadati</taxon>
        <taxon>Pseudomonadota</taxon>
        <taxon>Alphaproteobacteria</taxon>
        <taxon>Rhodobacterales</taxon>
        <taxon>Roseobacteraceae</taxon>
        <taxon>Sulfitobacter</taxon>
    </lineage>
</organism>
<dbReference type="InterPro" id="IPR022867">
    <property type="entry name" value="MsrP"/>
</dbReference>
<dbReference type="RefSeq" id="WP_093734054.1">
    <property type="nucleotide sequence ID" value="NZ_FNJD01000022.1"/>
</dbReference>
<dbReference type="SUPFAM" id="SSF56524">
    <property type="entry name" value="Oxidoreductase molybdopterin-binding domain"/>
    <property type="match status" value="1"/>
</dbReference>
<feature type="binding site" evidence="5">
    <location>
        <position position="120"/>
    </location>
    <ligand>
        <name>Mo-molybdopterin</name>
        <dbReference type="ChEBI" id="CHEBI:71302"/>
    </ligand>
    <ligandPart>
        <name>Mo</name>
        <dbReference type="ChEBI" id="CHEBI:28685"/>
    </ligandPart>
</feature>
<feature type="binding site" evidence="5">
    <location>
        <begin position="65"/>
        <end position="66"/>
    </location>
    <ligand>
        <name>Mo-molybdopterin</name>
        <dbReference type="ChEBI" id="CHEBI:71302"/>
    </ligand>
</feature>
<reference evidence="7 8" key="1">
    <citation type="submission" date="2016-10" db="EMBL/GenBank/DDBJ databases">
        <authorList>
            <person name="Varghese N."/>
            <person name="Submissions S."/>
        </authorList>
    </citation>
    <scope>NUCLEOTIDE SEQUENCE [LARGE SCALE GENOMIC DNA]</scope>
    <source>
        <strain evidence="7 8">DSM 17584</strain>
    </source>
</reference>
<dbReference type="Pfam" id="PF00174">
    <property type="entry name" value="Oxidored_molyb"/>
    <property type="match status" value="1"/>
</dbReference>
<evidence type="ECO:0000256" key="3">
    <source>
        <dbReference type="ARBA" id="ARBA00022729"/>
    </source>
</evidence>
<dbReference type="EC" id="1.8.5.-" evidence="5"/>
<dbReference type="InterPro" id="IPR000572">
    <property type="entry name" value="OxRdtase_Mopterin-bd_dom"/>
</dbReference>
<evidence type="ECO:0000256" key="2">
    <source>
        <dbReference type="ARBA" id="ARBA00022723"/>
    </source>
</evidence>
<comment type="function">
    <text evidence="5">Part of the MsrPQ system that repairs oxidized periplasmic proteins containing methionine sulfoxide residues (Met-O), using respiratory chain electrons. Thus protects these proteins from oxidative-stress damage caused by reactive species of oxygen and chlorine generated by the host defense mechanisms. MsrPQ is essential for the maintenance of envelope integrity under bleach stress, rescuing a wide series of structurally unrelated periplasmic proteins from methionine oxidation. The catalytic subunit MsrP is non-stereospecific, being able to reduce both (R-) and (S-) diastereoisomers of methionine sulfoxide.</text>
</comment>
<feature type="binding site" evidence="5">
    <location>
        <begin position="219"/>
        <end position="221"/>
    </location>
    <ligand>
        <name>Mo-molybdopterin</name>
        <dbReference type="ChEBI" id="CHEBI:71302"/>
    </ligand>
</feature>
<sequence length="302" mass="33736">MAYRWINTLTDKDITPHGAFLNRRQIMGGALAGIGLAGLAGRASAAPEGLEPNSYEDITSYNNYYEFGTGKDDPARYADRLTIEPWTVQIDGLVDKPGAYGFDDIMQQMTIEERIYRFRCVEAWSMVVPWNGFELADLLTMAGVQSGAKYVSFETALRPDEMPGVAYKVLDWPYVEGLRLDEAMHPLTIMATGIYGKDIPKQNGAPLRLVVPWKYGYKSIKSVVRITLTDTQPPTSWNKANAGEYGFYSNVNPEVDHPRWSQASERVIGGGLFSKRVPTLMFNGYEDDVADLYAGMDLNKDI</sequence>
<feature type="binding site" evidence="5">
    <location>
        <position position="208"/>
    </location>
    <ligand>
        <name>Mo-molybdopterin</name>
        <dbReference type="ChEBI" id="CHEBI:71302"/>
    </ligand>
</feature>
<comment type="cofactor">
    <cofactor evidence="5">
        <name>Mo-molybdopterin</name>
        <dbReference type="ChEBI" id="CHEBI:71302"/>
    </cofactor>
    <text evidence="5">Binds 1 Mo-molybdopterin (Mo-MPT) cofactor per subunit.</text>
</comment>
<name>A0ABY0STS8_9RHOB</name>
<evidence type="ECO:0000313" key="8">
    <source>
        <dbReference type="Proteomes" id="UP000198646"/>
    </source>
</evidence>
<keyword evidence="4 5" id="KW-0560">Oxidoreductase</keyword>
<dbReference type="InterPro" id="IPR036374">
    <property type="entry name" value="OxRdtase_Mopterin-bd_sf"/>
</dbReference>
<feature type="domain" description="Oxidoreductase molybdopterin-binding" evidence="6">
    <location>
        <begin position="82"/>
        <end position="237"/>
    </location>
</feature>